<dbReference type="PANTHER" id="PTHR32305:SF15">
    <property type="entry name" value="PROTEIN RHSA-RELATED"/>
    <property type="match status" value="1"/>
</dbReference>
<feature type="region of interest" description="Disordered" evidence="2">
    <location>
        <begin position="965"/>
        <end position="991"/>
    </location>
</feature>
<keyword evidence="7" id="KW-1185">Reference proteome</keyword>
<dbReference type="EMBL" id="JBHTIH010000006">
    <property type="protein sequence ID" value="MFD0739974.1"/>
    <property type="molecule type" value="Genomic_DNA"/>
</dbReference>
<evidence type="ECO:0000259" key="4">
    <source>
        <dbReference type="Pfam" id="PF15649"/>
    </source>
</evidence>
<feature type="compositionally biased region" description="Basic and acidic residues" evidence="2">
    <location>
        <begin position="965"/>
        <end position="975"/>
    </location>
</feature>
<dbReference type="Gene3D" id="2.60.40.10">
    <property type="entry name" value="Immunoglobulins"/>
    <property type="match status" value="2"/>
</dbReference>
<protein>
    <submittedName>
        <fullName evidence="6">RHS repeat-associated core domain-containing protein</fullName>
    </submittedName>
</protein>
<feature type="domain" description="Tox-REase-7" evidence="4">
    <location>
        <begin position="910"/>
        <end position="987"/>
    </location>
</feature>
<evidence type="ECO:0000259" key="5">
    <source>
        <dbReference type="Pfam" id="PF25023"/>
    </source>
</evidence>
<evidence type="ECO:0000256" key="1">
    <source>
        <dbReference type="ARBA" id="ARBA00022737"/>
    </source>
</evidence>
<organism evidence="6 7">
    <name type="scientific">Lysobacter koreensis</name>
    <dbReference type="NCBI Taxonomy" id="266122"/>
    <lineage>
        <taxon>Bacteria</taxon>
        <taxon>Pseudomonadati</taxon>
        <taxon>Pseudomonadota</taxon>
        <taxon>Gammaproteobacteria</taxon>
        <taxon>Lysobacterales</taxon>
        <taxon>Lysobacteraceae</taxon>
        <taxon>Lysobacter</taxon>
    </lineage>
</organism>
<evidence type="ECO:0000313" key="6">
    <source>
        <dbReference type="EMBL" id="MFD0739974.1"/>
    </source>
</evidence>
<dbReference type="Gene3D" id="2.180.10.10">
    <property type="entry name" value="RHS repeat-associated core"/>
    <property type="match status" value="1"/>
</dbReference>
<dbReference type="InterPro" id="IPR013783">
    <property type="entry name" value="Ig-like_fold"/>
</dbReference>
<dbReference type="Proteomes" id="UP001597090">
    <property type="component" value="Unassembled WGS sequence"/>
</dbReference>
<dbReference type="Pfam" id="PF25023">
    <property type="entry name" value="TEN_YD-shell"/>
    <property type="match status" value="1"/>
</dbReference>
<dbReference type="Pfam" id="PF17957">
    <property type="entry name" value="Big_7"/>
    <property type="match status" value="1"/>
</dbReference>
<gene>
    <name evidence="6" type="ORF">ACFQZQ_11875</name>
</gene>
<feature type="signal peptide" evidence="3">
    <location>
        <begin position="1"/>
        <end position="22"/>
    </location>
</feature>
<keyword evidence="1" id="KW-0677">Repeat</keyword>
<comment type="caution">
    <text evidence="6">The sequence shown here is derived from an EMBL/GenBank/DDBJ whole genome shotgun (WGS) entry which is preliminary data.</text>
</comment>
<dbReference type="PANTHER" id="PTHR32305">
    <property type="match status" value="1"/>
</dbReference>
<name>A0ABW2YNI1_9GAMM</name>
<dbReference type="RefSeq" id="WP_386813011.1">
    <property type="nucleotide sequence ID" value="NZ_JBHTIH010000006.1"/>
</dbReference>
<evidence type="ECO:0000256" key="2">
    <source>
        <dbReference type="SAM" id="MobiDB-lite"/>
    </source>
</evidence>
<evidence type="ECO:0000313" key="7">
    <source>
        <dbReference type="Proteomes" id="UP001597090"/>
    </source>
</evidence>
<dbReference type="InterPro" id="IPR050708">
    <property type="entry name" value="T6SS_VgrG/RHS"/>
</dbReference>
<dbReference type="NCBIfam" id="TIGR03696">
    <property type="entry name" value="Rhs_assc_core"/>
    <property type="match status" value="1"/>
</dbReference>
<accession>A0ABW2YNI1</accession>
<dbReference type="InterPro" id="IPR022385">
    <property type="entry name" value="Rhs_assc_core"/>
</dbReference>
<keyword evidence="3" id="KW-0732">Signal</keyword>
<evidence type="ECO:0000256" key="3">
    <source>
        <dbReference type="SAM" id="SignalP"/>
    </source>
</evidence>
<feature type="chain" id="PRO_5045497164" evidence="3">
    <location>
        <begin position="23"/>
        <end position="1004"/>
    </location>
</feature>
<reference evidence="7" key="1">
    <citation type="journal article" date="2019" name="Int. J. Syst. Evol. Microbiol.">
        <title>The Global Catalogue of Microorganisms (GCM) 10K type strain sequencing project: providing services to taxonomists for standard genome sequencing and annotation.</title>
        <authorList>
            <consortium name="The Broad Institute Genomics Platform"/>
            <consortium name="The Broad Institute Genome Sequencing Center for Infectious Disease"/>
            <person name="Wu L."/>
            <person name="Ma J."/>
        </authorList>
    </citation>
    <scope>NUCLEOTIDE SEQUENCE [LARGE SCALE GENOMIC DNA]</scope>
    <source>
        <strain evidence="7">CCUG 55491</strain>
    </source>
</reference>
<dbReference type="InterPro" id="IPR028903">
    <property type="entry name" value="Tox-REase-7_dom"/>
</dbReference>
<sequence>MTRRLFLPVLAALLLWSSVAGAVSVQMTSPANGASYTAPANVTVSSLVELWEDGERLGTHKIYRNGAQIASGTRTLSTTVNGLPAGTHTFHSSATNTWGEYVQSTPVTITVVVPGGNPPTVTVSASAGSYIAPASVPLSASAADSDGHITRVEFYANGGHVGTDTAAPYGMTWGGAPAGNHSVTAKAFDNNGISTTSVAVGVTIAATTVTGHIEGVNLVGAQYSLGGWACSTGRNQSIDVHLYVGGPAGSGAMVAGYAANLGSEPAVAAACQAQGTAYRFAIPITAATRQNHANKKIYLHGISPDGQANLLIANSGTFSIPPPLSLSRKYVYDAHQQLCKTIEPETGATVSALDAAGNLQWSAAGLQGYTSTTECNYSEAYASGRRVNRVYDARNRLTGLYFPDGQGNQSWGYTPDGLPSQIITNNDTTQVTNAYAYNKRRMLTGESVGQSGWYTWGIGYNYDANGALAGQRYPTGLHVDYAPNALGQPTRAGGWATGVSYYPNGAIKQFTYGNGVVHTMEQNARQLPSRVTDAGAADFTYAFDANANPVTIRDVNAVAGAYSGNRDLQYDGLDRLTYAHLHYQMINNYRYDALDNLRRKEHYNGSTTAVQTYVYDSANRLSFINNEAGAATTAFEFDAQGNLRTKNNQSYSFDYGNRLRASSQEWYRYDGHGRRVLNWRGGEPGVLSQYSQSGQLVYDENYRASGRKASEHVYLGGSLIATRERNIDTQAWATKYQHTDALGSPVAVTNEAGQVVDRTHWEPYGASINKTVDGIGYTGHVMDSASGLTYMQQRYYDPTLGRFLSADPVTANSNTGANFNRYYYANNNPYKFTDPDGRAPDAILDAGFIIYDTGRFLGASAAAAVGAVTGNDALRSAGLEGMRETGADLGASVASAAVPGLMAPMARGVMAEARVLKDIGEVKNTAKIDTSQGRSIPDFQNAKQVGEIKDTQRVSNTTQVRAQREHAQATGREHTVVTGTNTKVSSTVEQQSTVVRRDDLGPQK</sequence>
<dbReference type="Pfam" id="PF15649">
    <property type="entry name" value="Tox-REase-7"/>
    <property type="match status" value="1"/>
</dbReference>
<feature type="domain" description="Teneurin-like YD-shell" evidence="5">
    <location>
        <begin position="384"/>
        <end position="829"/>
    </location>
</feature>
<proteinExistence type="predicted"/>
<dbReference type="InterPro" id="IPR056823">
    <property type="entry name" value="TEN-like_YD-shell"/>
</dbReference>